<dbReference type="PROSITE" id="PS00138">
    <property type="entry name" value="SUBTILASE_SER"/>
    <property type="match status" value="1"/>
</dbReference>
<dbReference type="Proteomes" id="UP000022910">
    <property type="component" value="Unassembled WGS sequence"/>
</dbReference>
<evidence type="ECO:0000256" key="5">
    <source>
        <dbReference type="PROSITE-ProRule" id="PRU01240"/>
    </source>
</evidence>
<keyword evidence="4 5" id="KW-0720">Serine protease</keyword>
<organism evidence="10 11">
    <name type="scientific">Rhizophagus irregularis (strain DAOM 197198w)</name>
    <name type="common">Glomus intraradices</name>
    <dbReference type="NCBI Taxonomy" id="1432141"/>
    <lineage>
        <taxon>Eukaryota</taxon>
        <taxon>Fungi</taxon>
        <taxon>Fungi incertae sedis</taxon>
        <taxon>Mucoromycota</taxon>
        <taxon>Glomeromycotina</taxon>
        <taxon>Glomeromycetes</taxon>
        <taxon>Glomerales</taxon>
        <taxon>Glomeraceae</taxon>
        <taxon>Rhizophagus</taxon>
    </lineage>
</organism>
<evidence type="ECO:0000256" key="4">
    <source>
        <dbReference type="ARBA" id="ARBA00022825"/>
    </source>
</evidence>
<comment type="similarity">
    <text evidence="1 5 6">Belongs to the peptidase S8 family.</text>
</comment>
<feature type="active site" description="Charge relay system" evidence="5">
    <location>
        <position position="177"/>
    </location>
</feature>
<dbReference type="FunFam" id="3.40.50.200:FF:000007">
    <property type="entry name" value="Subtilisin-like serine protease"/>
    <property type="match status" value="1"/>
</dbReference>
<dbReference type="InterPro" id="IPR034193">
    <property type="entry name" value="PCSK9_ProteinaseK-like"/>
</dbReference>
<dbReference type="HOGENOM" id="CLU_011263_1_4_1"/>
<comment type="caution">
    <text evidence="10">The sequence shown here is derived from an EMBL/GenBank/DDBJ whole genome shotgun (WGS) entry which is preliminary data.</text>
</comment>
<dbReference type="InterPro" id="IPR015500">
    <property type="entry name" value="Peptidase_S8_subtilisin-rel"/>
</dbReference>
<protein>
    <submittedName>
        <fullName evidence="10">Prb1p</fullName>
    </submittedName>
</protein>
<dbReference type="AlphaFoldDB" id="A0A015NE46"/>
<dbReference type="PANTHER" id="PTHR43806">
    <property type="entry name" value="PEPTIDASE S8"/>
    <property type="match status" value="1"/>
</dbReference>
<proteinExistence type="inferred from homology"/>
<gene>
    <name evidence="10" type="ORF">RirG_022760</name>
</gene>
<name>A0A015NE46_RHIIW</name>
<dbReference type="InterPro" id="IPR037045">
    <property type="entry name" value="S8pro/Inhibitor_I9_sf"/>
</dbReference>
<dbReference type="InterPro" id="IPR022398">
    <property type="entry name" value="Peptidase_S8_His-AS"/>
</dbReference>
<dbReference type="STRING" id="1432141.A0A015NE46"/>
<dbReference type="SUPFAM" id="SSF52743">
    <property type="entry name" value="Subtilisin-like"/>
    <property type="match status" value="1"/>
</dbReference>
<dbReference type="EMBL" id="JEMT01010718">
    <property type="protein sequence ID" value="EXX77563.1"/>
    <property type="molecule type" value="Genomic_DNA"/>
</dbReference>
<dbReference type="InterPro" id="IPR036852">
    <property type="entry name" value="Peptidase_S8/S53_dom_sf"/>
</dbReference>
<feature type="chain" id="PRO_5001475276" evidence="7">
    <location>
        <begin position="20"/>
        <end position="438"/>
    </location>
</feature>
<dbReference type="GO" id="GO:0005615">
    <property type="term" value="C:extracellular space"/>
    <property type="evidence" value="ECO:0007669"/>
    <property type="project" value="TreeGrafter"/>
</dbReference>
<feature type="domain" description="Peptidase S8/S53" evidence="8">
    <location>
        <begin position="168"/>
        <end position="419"/>
    </location>
</feature>
<feature type="active site" description="Charge relay system" evidence="5">
    <location>
        <position position="209"/>
    </location>
</feature>
<dbReference type="InterPro" id="IPR050131">
    <property type="entry name" value="Peptidase_S8_subtilisin-like"/>
</dbReference>
<feature type="signal peptide" evidence="7">
    <location>
        <begin position="1"/>
        <end position="19"/>
    </location>
</feature>
<evidence type="ECO:0000313" key="10">
    <source>
        <dbReference type="EMBL" id="EXX77563.1"/>
    </source>
</evidence>
<dbReference type="Gene3D" id="3.40.50.200">
    <property type="entry name" value="Peptidase S8/S53 domain"/>
    <property type="match status" value="1"/>
</dbReference>
<evidence type="ECO:0000259" key="9">
    <source>
        <dbReference type="Pfam" id="PF05922"/>
    </source>
</evidence>
<evidence type="ECO:0000256" key="7">
    <source>
        <dbReference type="SAM" id="SignalP"/>
    </source>
</evidence>
<dbReference type="PROSITE" id="PS51892">
    <property type="entry name" value="SUBTILASE"/>
    <property type="match status" value="1"/>
</dbReference>
<evidence type="ECO:0000259" key="8">
    <source>
        <dbReference type="Pfam" id="PF00082"/>
    </source>
</evidence>
<dbReference type="Pfam" id="PF00082">
    <property type="entry name" value="Peptidase_S8"/>
    <property type="match status" value="1"/>
</dbReference>
<dbReference type="InterPro" id="IPR023827">
    <property type="entry name" value="Peptidase_S8_Asp-AS"/>
</dbReference>
<keyword evidence="3 5" id="KW-0378">Hydrolase</keyword>
<dbReference type="InterPro" id="IPR010259">
    <property type="entry name" value="S8pro/Inhibitor_I9"/>
</dbReference>
<evidence type="ECO:0000256" key="2">
    <source>
        <dbReference type="ARBA" id="ARBA00022670"/>
    </source>
</evidence>
<dbReference type="OMA" id="RHPDVDY"/>
<keyword evidence="11" id="KW-1185">Reference proteome</keyword>
<reference evidence="10 11" key="1">
    <citation type="submission" date="2014-02" db="EMBL/GenBank/DDBJ databases">
        <title>Single nucleus genome sequencing reveals high similarity among nuclei of an endomycorrhizal fungus.</title>
        <authorList>
            <person name="Lin K."/>
            <person name="Geurts R."/>
            <person name="Zhang Z."/>
            <person name="Limpens E."/>
            <person name="Saunders D.G."/>
            <person name="Mu D."/>
            <person name="Pang E."/>
            <person name="Cao H."/>
            <person name="Cha H."/>
            <person name="Lin T."/>
            <person name="Zhou Q."/>
            <person name="Shang Y."/>
            <person name="Li Y."/>
            <person name="Ivanov S."/>
            <person name="Sharma T."/>
            <person name="Velzen R.V."/>
            <person name="Ruijter N.D."/>
            <person name="Aanen D.K."/>
            <person name="Win J."/>
            <person name="Kamoun S."/>
            <person name="Bisseling T."/>
            <person name="Huang S."/>
        </authorList>
    </citation>
    <scope>NUCLEOTIDE SEQUENCE [LARGE SCALE GENOMIC DNA]</scope>
    <source>
        <strain evidence="11">DAOM197198w</strain>
    </source>
</reference>
<feature type="active site" description="Charge relay system" evidence="5">
    <location>
        <position position="374"/>
    </location>
</feature>
<evidence type="ECO:0000256" key="3">
    <source>
        <dbReference type="ARBA" id="ARBA00022801"/>
    </source>
</evidence>
<dbReference type="GO" id="GO:0004252">
    <property type="term" value="F:serine-type endopeptidase activity"/>
    <property type="evidence" value="ECO:0007669"/>
    <property type="project" value="UniProtKB-UniRule"/>
</dbReference>
<dbReference type="PROSITE" id="PS00137">
    <property type="entry name" value="SUBTILASE_HIS"/>
    <property type="match status" value="1"/>
</dbReference>
<evidence type="ECO:0000313" key="11">
    <source>
        <dbReference type="Proteomes" id="UP000022910"/>
    </source>
</evidence>
<dbReference type="CDD" id="cd04077">
    <property type="entry name" value="Peptidases_S8_PCSK9_ProteinaseK_like"/>
    <property type="match status" value="1"/>
</dbReference>
<dbReference type="Gene3D" id="3.30.70.80">
    <property type="entry name" value="Peptidase S8 propeptide/proteinase inhibitor I9"/>
    <property type="match status" value="1"/>
</dbReference>
<keyword evidence="2 5" id="KW-0645">Protease</keyword>
<dbReference type="Pfam" id="PF05922">
    <property type="entry name" value="Inhibitor_I9"/>
    <property type="match status" value="1"/>
</dbReference>
<dbReference type="PANTHER" id="PTHR43806:SF11">
    <property type="entry name" value="CEREVISIN-RELATED"/>
    <property type="match status" value="1"/>
</dbReference>
<dbReference type="PRINTS" id="PR00723">
    <property type="entry name" value="SUBTILISIN"/>
</dbReference>
<dbReference type="InterPro" id="IPR023828">
    <property type="entry name" value="Peptidase_S8_Ser-AS"/>
</dbReference>
<sequence length="438" mass="47833">MMLPKKLLIFATFLLTSTAAAPYHNSYYSENVAPLVSSESAQIIPDSYIIVFKKHVDEVKVKYHHSCVNDYVSEEKRDLSKRGLLDDFISGIKHTFDFDNFQGYAGKFSKEVLDKIRRSDEVAYVEKDQMVYATELQKNAPWGLARISHRSRLTFGTFNKYLFNENGGDGVTVYIIDTGVNIKHEDFGGRAVWGITVPQGDEDIDGNGHGTHVAGTVAGKSFGVSKKSKIVAIKVLRSNGSGTMSDVIKGVEYAAQFHLEEKEKARKDGRVFKGSGANMSLGGGRSRTLDDAVNGAVNVGLNFAVAAGNDNRDACDYSPAAAENAITVGASTIEDERAWFSNYGKCVDVFGPGKDIRSAWIGSPKATNTISGTSMASPHVAGLIAYLLSLEPDSSSEFYSTLLTPKELKNKILKLATKDKLTKIPSDTKNLLIYNNYD</sequence>
<keyword evidence="7" id="KW-0732">Signal</keyword>
<dbReference type="PROSITE" id="PS00136">
    <property type="entry name" value="SUBTILASE_ASP"/>
    <property type="match status" value="1"/>
</dbReference>
<evidence type="ECO:0000256" key="6">
    <source>
        <dbReference type="RuleBase" id="RU003355"/>
    </source>
</evidence>
<evidence type="ECO:0000256" key="1">
    <source>
        <dbReference type="ARBA" id="ARBA00011073"/>
    </source>
</evidence>
<dbReference type="GO" id="GO:0006508">
    <property type="term" value="P:proteolysis"/>
    <property type="evidence" value="ECO:0007669"/>
    <property type="project" value="UniProtKB-KW"/>
</dbReference>
<dbReference type="InterPro" id="IPR000209">
    <property type="entry name" value="Peptidase_S8/S53_dom"/>
</dbReference>
<dbReference type="OrthoDB" id="206201at2759"/>
<accession>A0A015NE46</accession>
<feature type="domain" description="Inhibitor I9" evidence="9">
    <location>
        <begin position="47"/>
        <end position="132"/>
    </location>
</feature>